<keyword evidence="1" id="KW-0432">Leucine biosynthesis</keyword>
<dbReference type="PANTHER" id="PTHR42979:SF1">
    <property type="entry name" value="3-ISOPROPYLMALATE DEHYDROGENASE"/>
    <property type="match status" value="1"/>
</dbReference>
<dbReference type="EMBL" id="LAZR01068650">
    <property type="protein sequence ID" value="KKK49242.1"/>
    <property type="molecule type" value="Genomic_DNA"/>
</dbReference>
<dbReference type="PANTHER" id="PTHR42979">
    <property type="entry name" value="3-ISOPROPYLMALATE DEHYDROGENASE"/>
    <property type="match status" value="1"/>
</dbReference>
<comment type="caution">
    <text evidence="9">The sequence shown here is derived from an EMBL/GenBank/DDBJ whole genome shotgun (WGS) entry which is preliminary data.</text>
</comment>
<keyword evidence="2" id="KW-0028">Amino-acid biosynthesis</keyword>
<evidence type="ECO:0000313" key="9">
    <source>
        <dbReference type="EMBL" id="KKK49242.1"/>
    </source>
</evidence>
<dbReference type="Gene3D" id="3.40.718.10">
    <property type="entry name" value="Isopropylmalate Dehydrogenase"/>
    <property type="match status" value="1"/>
</dbReference>
<evidence type="ECO:0000256" key="5">
    <source>
        <dbReference type="ARBA" id="ARBA00023002"/>
    </source>
</evidence>
<evidence type="ECO:0000256" key="1">
    <source>
        <dbReference type="ARBA" id="ARBA00022430"/>
    </source>
</evidence>
<accession>A0A0F8VY14</accession>
<dbReference type="GO" id="GO:0046872">
    <property type="term" value="F:metal ion binding"/>
    <property type="evidence" value="ECO:0007669"/>
    <property type="project" value="UniProtKB-KW"/>
</dbReference>
<feature type="non-terminal residue" evidence="9">
    <location>
        <position position="59"/>
    </location>
</feature>
<evidence type="ECO:0000256" key="4">
    <source>
        <dbReference type="ARBA" id="ARBA00022842"/>
    </source>
</evidence>
<gene>
    <name evidence="9" type="ORF">LCGC14_3137050</name>
</gene>
<dbReference type="GO" id="GO:0003862">
    <property type="term" value="F:3-isopropylmalate dehydrogenase activity"/>
    <property type="evidence" value="ECO:0007669"/>
    <property type="project" value="InterPro"/>
</dbReference>
<dbReference type="InterPro" id="IPR004429">
    <property type="entry name" value="Isopropylmalate_DH"/>
</dbReference>
<dbReference type="SUPFAM" id="SSF53659">
    <property type="entry name" value="Isocitrate/Isopropylmalate dehydrogenase-like"/>
    <property type="match status" value="1"/>
</dbReference>
<keyword evidence="6" id="KW-0520">NAD</keyword>
<reference evidence="9" key="1">
    <citation type="journal article" date="2015" name="Nature">
        <title>Complex archaea that bridge the gap between prokaryotes and eukaryotes.</title>
        <authorList>
            <person name="Spang A."/>
            <person name="Saw J.H."/>
            <person name="Jorgensen S.L."/>
            <person name="Zaremba-Niedzwiedzka K."/>
            <person name="Martijn J."/>
            <person name="Lind A.E."/>
            <person name="van Eijk R."/>
            <person name="Schleper C."/>
            <person name="Guy L."/>
            <person name="Ettema T.J."/>
        </authorList>
    </citation>
    <scope>NUCLEOTIDE SEQUENCE</scope>
</reference>
<evidence type="ECO:0000256" key="3">
    <source>
        <dbReference type="ARBA" id="ARBA00022723"/>
    </source>
</evidence>
<evidence type="ECO:0000256" key="2">
    <source>
        <dbReference type="ARBA" id="ARBA00022605"/>
    </source>
</evidence>
<dbReference type="GO" id="GO:0009098">
    <property type="term" value="P:L-leucine biosynthetic process"/>
    <property type="evidence" value="ECO:0007669"/>
    <property type="project" value="UniProtKB-KW"/>
</dbReference>
<keyword evidence="7" id="KW-0100">Branched-chain amino acid biosynthesis</keyword>
<dbReference type="AlphaFoldDB" id="A0A0F8VY14"/>
<keyword evidence="4" id="KW-0460">Magnesium</keyword>
<evidence type="ECO:0000256" key="6">
    <source>
        <dbReference type="ARBA" id="ARBA00023027"/>
    </source>
</evidence>
<evidence type="ECO:0000256" key="7">
    <source>
        <dbReference type="ARBA" id="ARBA00023304"/>
    </source>
</evidence>
<dbReference type="Pfam" id="PF00180">
    <property type="entry name" value="Iso_dh"/>
    <property type="match status" value="1"/>
</dbReference>
<dbReference type="InterPro" id="IPR024084">
    <property type="entry name" value="IsoPropMal-DH-like_dom"/>
</dbReference>
<evidence type="ECO:0000259" key="8">
    <source>
        <dbReference type="Pfam" id="PF00180"/>
    </source>
</evidence>
<dbReference type="GO" id="GO:0005829">
    <property type="term" value="C:cytosol"/>
    <property type="evidence" value="ECO:0007669"/>
    <property type="project" value="TreeGrafter"/>
</dbReference>
<sequence length="59" mass="6391">MTKKVLVLKGDYIGPEIVDEAVKVLKKVDQQFSLDIELEEGLLGGAAYDAVGEPCPEKT</sequence>
<protein>
    <recommendedName>
        <fullName evidence="8">Isopropylmalate dehydrogenase-like domain-containing protein</fullName>
    </recommendedName>
</protein>
<keyword evidence="3" id="KW-0479">Metal-binding</keyword>
<keyword evidence="5" id="KW-0560">Oxidoreductase</keyword>
<feature type="domain" description="Isopropylmalate dehydrogenase-like" evidence="8">
    <location>
        <begin position="4"/>
        <end position="59"/>
    </location>
</feature>
<name>A0A0F8VY14_9ZZZZ</name>
<organism evidence="9">
    <name type="scientific">marine sediment metagenome</name>
    <dbReference type="NCBI Taxonomy" id="412755"/>
    <lineage>
        <taxon>unclassified sequences</taxon>
        <taxon>metagenomes</taxon>
        <taxon>ecological metagenomes</taxon>
    </lineage>
</organism>
<proteinExistence type="predicted"/>